<dbReference type="EMBL" id="LFIV01000253">
    <property type="protein sequence ID" value="KZL64846.1"/>
    <property type="molecule type" value="Genomic_DNA"/>
</dbReference>
<organism evidence="1 2">
    <name type="scientific">Colletotrichum tofieldiae</name>
    <dbReference type="NCBI Taxonomy" id="708197"/>
    <lineage>
        <taxon>Eukaryota</taxon>
        <taxon>Fungi</taxon>
        <taxon>Dikarya</taxon>
        <taxon>Ascomycota</taxon>
        <taxon>Pezizomycotina</taxon>
        <taxon>Sordariomycetes</taxon>
        <taxon>Hypocreomycetidae</taxon>
        <taxon>Glomerellales</taxon>
        <taxon>Glomerellaceae</taxon>
        <taxon>Colletotrichum</taxon>
        <taxon>Colletotrichum spaethianum species complex</taxon>
    </lineage>
</organism>
<sequence length="104" mass="11845">MTYVCDMVIRHERLGFSDSRIAVFCLAIQLKQTQSQQRCGCFCTYCLTETSFIASDTRSPFMSTLRLYFASTFGRKSLSEVFCFNDDLKIYPGMPAAFSSWLGV</sequence>
<gene>
    <name evidence="1" type="ORF">CT0861_05691</name>
</gene>
<protein>
    <submittedName>
        <fullName evidence="1">Uncharacterized protein</fullName>
    </submittedName>
</protein>
<keyword evidence="2" id="KW-1185">Reference proteome</keyword>
<accession>A0A166MP02</accession>
<name>A0A166MP02_9PEZI</name>
<dbReference type="Proteomes" id="UP000076552">
    <property type="component" value="Unassembled WGS sequence"/>
</dbReference>
<evidence type="ECO:0000313" key="2">
    <source>
        <dbReference type="Proteomes" id="UP000076552"/>
    </source>
</evidence>
<comment type="caution">
    <text evidence="1">The sequence shown here is derived from an EMBL/GenBank/DDBJ whole genome shotgun (WGS) entry which is preliminary data.</text>
</comment>
<evidence type="ECO:0000313" key="1">
    <source>
        <dbReference type="EMBL" id="KZL64846.1"/>
    </source>
</evidence>
<dbReference type="AlphaFoldDB" id="A0A166MP02"/>
<proteinExistence type="predicted"/>
<reference evidence="1 2" key="1">
    <citation type="submission" date="2015-06" db="EMBL/GenBank/DDBJ databases">
        <title>Survival trade-offs in plant roots during colonization by closely related pathogenic and mutualistic fungi.</title>
        <authorList>
            <person name="Hacquard S."/>
            <person name="Kracher B."/>
            <person name="Hiruma K."/>
            <person name="Weinman A."/>
            <person name="Muench P."/>
            <person name="Garrido Oter R."/>
            <person name="Ver Loren van Themaat E."/>
            <person name="Dallerey J.-F."/>
            <person name="Damm U."/>
            <person name="Henrissat B."/>
            <person name="Lespinet O."/>
            <person name="Thon M."/>
            <person name="Kemen E."/>
            <person name="McHardy A.C."/>
            <person name="Schulze-Lefert P."/>
            <person name="O'Connell R.J."/>
        </authorList>
    </citation>
    <scope>NUCLEOTIDE SEQUENCE [LARGE SCALE GENOMIC DNA]</scope>
    <source>
        <strain evidence="1 2">0861</strain>
    </source>
</reference>